<feature type="region of interest" description="Disordered" evidence="8">
    <location>
        <begin position="507"/>
        <end position="561"/>
    </location>
</feature>
<organism evidence="10 11">
    <name type="scientific">Ramlibacter cellulosilyticus</name>
    <dbReference type="NCBI Taxonomy" id="2764187"/>
    <lineage>
        <taxon>Bacteria</taxon>
        <taxon>Pseudomonadati</taxon>
        <taxon>Pseudomonadota</taxon>
        <taxon>Betaproteobacteria</taxon>
        <taxon>Burkholderiales</taxon>
        <taxon>Comamonadaceae</taxon>
        <taxon>Ramlibacter</taxon>
    </lineage>
</organism>
<dbReference type="InterPro" id="IPR000719">
    <property type="entry name" value="Prot_kinase_dom"/>
</dbReference>
<dbReference type="InterPro" id="IPR008271">
    <property type="entry name" value="Ser/Thr_kinase_AS"/>
</dbReference>
<comment type="caution">
    <text evidence="10">The sequence shown here is derived from an EMBL/GenBank/DDBJ whole genome shotgun (WGS) entry which is preliminary data.</text>
</comment>
<accession>A0A923SDI0</accession>
<dbReference type="SMART" id="SM00220">
    <property type="entry name" value="S_TKc"/>
    <property type="match status" value="1"/>
</dbReference>
<keyword evidence="11" id="KW-1185">Reference proteome</keyword>
<evidence type="ECO:0000256" key="1">
    <source>
        <dbReference type="ARBA" id="ARBA00012513"/>
    </source>
</evidence>
<dbReference type="EMBL" id="JACORT010000013">
    <property type="protein sequence ID" value="MBC5785934.1"/>
    <property type="molecule type" value="Genomic_DNA"/>
</dbReference>
<evidence type="ECO:0000256" key="3">
    <source>
        <dbReference type="ARBA" id="ARBA00022679"/>
    </source>
</evidence>
<keyword evidence="2 10" id="KW-0723">Serine/threonine-protein kinase</keyword>
<evidence type="ECO:0000256" key="4">
    <source>
        <dbReference type="ARBA" id="ARBA00022741"/>
    </source>
</evidence>
<keyword evidence="4 7" id="KW-0547">Nucleotide-binding</keyword>
<feature type="region of interest" description="Disordered" evidence="8">
    <location>
        <begin position="377"/>
        <end position="404"/>
    </location>
</feature>
<dbReference type="PANTHER" id="PTHR43289:SF6">
    <property type="entry name" value="SERINE_THREONINE-PROTEIN KINASE NEKL-3"/>
    <property type="match status" value="1"/>
</dbReference>
<evidence type="ECO:0000313" key="10">
    <source>
        <dbReference type="EMBL" id="MBC5785934.1"/>
    </source>
</evidence>
<feature type="compositionally biased region" description="Low complexity" evidence="8">
    <location>
        <begin position="514"/>
        <end position="526"/>
    </location>
</feature>
<feature type="compositionally biased region" description="Low complexity" evidence="8">
    <location>
        <begin position="653"/>
        <end position="673"/>
    </location>
</feature>
<keyword evidence="6 7" id="KW-0067">ATP-binding</keyword>
<dbReference type="Gene3D" id="3.30.200.20">
    <property type="entry name" value="Phosphorylase Kinase, domain 1"/>
    <property type="match status" value="1"/>
</dbReference>
<dbReference type="GO" id="GO:0005524">
    <property type="term" value="F:ATP binding"/>
    <property type="evidence" value="ECO:0007669"/>
    <property type="project" value="UniProtKB-UniRule"/>
</dbReference>
<keyword evidence="3" id="KW-0808">Transferase</keyword>
<feature type="compositionally biased region" description="Polar residues" evidence="8">
    <location>
        <begin position="309"/>
        <end position="318"/>
    </location>
</feature>
<evidence type="ECO:0000259" key="9">
    <source>
        <dbReference type="PROSITE" id="PS50011"/>
    </source>
</evidence>
<dbReference type="EC" id="2.7.11.1" evidence="1"/>
<dbReference type="PANTHER" id="PTHR43289">
    <property type="entry name" value="MITOGEN-ACTIVATED PROTEIN KINASE KINASE KINASE 20-RELATED"/>
    <property type="match status" value="1"/>
</dbReference>
<dbReference type="RefSeq" id="WP_187078674.1">
    <property type="nucleotide sequence ID" value="NZ_JACORT010000013.1"/>
</dbReference>
<feature type="binding site" evidence="7">
    <location>
        <position position="38"/>
    </location>
    <ligand>
        <name>ATP</name>
        <dbReference type="ChEBI" id="CHEBI:30616"/>
    </ligand>
</feature>
<feature type="compositionally biased region" description="Pro residues" evidence="8">
    <location>
        <begin position="615"/>
        <end position="629"/>
    </location>
</feature>
<feature type="compositionally biased region" description="Low complexity" evidence="8">
    <location>
        <begin position="597"/>
        <end position="614"/>
    </location>
</feature>
<evidence type="ECO:0000256" key="5">
    <source>
        <dbReference type="ARBA" id="ARBA00022777"/>
    </source>
</evidence>
<evidence type="ECO:0000256" key="7">
    <source>
        <dbReference type="PROSITE-ProRule" id="PRU10141"/>
    </source>
</evidence>
<dbReference type="PROSITE" id="PS00108">
    <property type="entry name" value="PROTEIN_KINASE_ST"/>
    <property type="match status" value="1"/>
</dbReference>
<dbReference type="Proteomes" id="UP000608513">
    <property type="component" value="Unassembled WGS sequence"/>
</dbReference>
<name>A0A923SDI0_9BURK</name>
<keyword evidence="5 10" id="KW-0418">Kinase</keyword>
<dbReference type="AlphaFoldDB" id="A0A923SDI0"/>
<dbReference type="Gene3D" id="1.10.510.10">
    <property type="entry name" value="Transferase(Phosphotransferase) domain 1"/>
    <property type="match status" value="1"/>
</dbReference>
<feature type="domain" description="Protein kinase" evidence="9">
    <location>
        <begin position="9"/>
        <end position="273"/>
    </location>
</feature>
<reference evidence="10" key="1">
    <citation type="submission" date="2020-08" db="EMBL/GenBank/DDBJ databases">
        <title>Ramlibacter sp. USB13 16S ribosomal RNA gene genome sequencing and assembly.</title>
        <authorList>
            <person name="Kang M."/>
        </authorList>
    </citation>
    <scope>NUCLEOTIDE SEQUENCE</scope>
    <source>
        <strain evidence="10">USB13</strain>
    </source>
</reference>
<feature type="compositionally biased region" description="Pro residues" evidence="8">
    <location>
        <begin position="641"/>
        <end position="652"/>
    </location>
</feature>
<feature type="region of interest" description="Disordered" evidence="8">
    <location>
        <begin position="588"/>
        <end position="713"/>
    </location>
</feature>
<dbReference type="Pfam" id="PF00069">
    <property type="entry name" value="Pkinase"/>
    <property type="match status" value="1"/>
</dbReference>
<dbReference type="PROSITE" id="PS50011">
    <property type="entry name" value="PROTEIN_KINASE_DOM"/>
    <property type="match status" value="1"/>
</dbReference>
<feature type="region of interest" description="Disordered" evidence="8">
    <location>
        <begin position="279"/>
        <end position="318"/>
    </location>
</feature>
<evidence type="ECO:0000256" key="2">
    <source>
        <dbReference type="ARBA" id="ARBA00022527"/>
    </source>
</evidence>
<gene>
    <name evidence="10" type="ORF">H8N03_23555</name>
</gene>
<feature type="compositionally biased region" description="Pro residues" evidence="8">
    <location>
        <begin position="701"/>
        <end position="711"/>
    </location>
</feature>
<feature type="compositionally biased region" description="Low complexity" evidence="8">
    <location>
        <begin position="377"/>
        <end position="403"/>
    </location>
</feature>
<proteinExistence type="predicted"/>
<dbReference type="SUPFAM" id="SSF56112">
    <property type="entry name" value="Protein kinase-like (PK-like)"/>
    <property type="match status" value="1"/>
</dbReference>
<dbReference type="PROSITE" id="PS00107">
    <property type="entry name" value="PROTEIN_KINASE_ATP"/>
    <property type="match status" value="1"/>
</dbReference>
<protein>
    <recommendedName>
        <fullName evidence="1">non-specific serine/threonine protein kinase</fullName>
        <ecNumber evidence="1">2.7.11.1</ecNumber>
    </recommendedName>
</protein>
<sequence length="773" mass="80538">MTLKKLGRYEVLRVLGKGAMGVVYEGRDPNLDRRVAIKTVKVENLSEEAAAEYEHRFRTEARSAARLQHPNIVSVYDSDRDGDVAFLVMEYIQGDDLKHHLDRGVRYSLEQSLKIVRDLLSALDYAHKQGIVHRDIKPANLLIEPGGRVKLTDFGVARIQDSGEATRTQGSMVGTLKYMAPEQVQGQKIDSRADLFSVGVVLYQLLTDKRPFDGDNDFSIIHQIIGHHPPPPSSVNPRLPAALDAVVARALAKTREERFATARDFAVALQAAIRRAEDQTVVPPLNPNRRQEPGSRPLTRPGTVPPQPGLSTAPSIGGASSVTQELELVYWKDVKDSADVEDLQGFLDKFPDGIYADLARRRLRKLVGGDSTTVIGTSTPANATTPSRPAAPPAGAYPGTGSTFATQFPDNEATRLRTDTSRPAVGADLSQPRPAQWVQEEFTNTVIQKAAAPAPVPAQAAALAPPAPAAQPAAATPLQPGVAKAATLSSAAAAASYAAAVGAALSPGKRPAAEPESTPAESEFPATEIMPPAPAPAAAPRARRVADDDTDSLPPPPAKKKLPVAVLAGVGAIAVAGLLAVALTRGKAPEAPPPADVPVLAAPGAPAGSSGTAAAPPPAPVDVPAPAAPPAATLAAAANPPDTPMPAAPPAAAPAAKAAAPAAAPRKAASQPARVARATTPVAPEPVRPASPAAPARVDPEPVPKPLPPPVASNGNLAAVDQCRDKFLLAKESCLAENCAKPGARSHPLCVKHREEVRLREEGKVRQGPQQAP</sequence>
<evidence type="ECO:0000256" key="6">
    <source>
        <dbReference type="ARBA" id="ARBA00022840"/>
    </source>
</evidence>
<dbReference type="InterPro" id="IPR017441">
    <property type="entry name" value="Protein_kinase_ATP_BS"/>
</dbReference>
<evidence type="ECO:0000313" key="11">
    <source>
        <dbReference type="Proteomes" id="UP000608513"/>
    </source>
</evidence>
<feature type="compositionally biased region" description="Low complexity" evidence="8">
    <location>
        <begin position="630"/>
        <end position="640"/>
    </location>
</feature>
<dbReference type="GO" id="GO:0004674">
    <property type="term" value="F:protein serine/threonine kinase activity"/>
    <property type="evidence" value="ECO:0007669"/>
    <property type="project" value="UniProtKB-KW"/>
</dbReference>
<dbReference type="InterPro" id="IPR011009">
    <property type="entry name" value="Kinase-like_dom_sf"/>
</dbReference>
<dbReference type="CDD" id="cd14014">
    <property type="entry name" value="STKc_PknB_like"/>
    <property type="match status" value="1"/>
</dbReference>
<evidence type="ECO:0000256" key="8">
    <source>
        <dbReference type="SAM" id="MobiDB-lite"/>
    </source>
</evidence>
<dbReference type="FunFam" id="1.10.510.10:FF:000021">
    <property type="entry name" value="Serine/threonine protein kinase"/>
    <property type="match status" value="1"/>
</dbReference>